<evidence type="ECO:0000259" key="2">
    <source>
        <dbReference type="Pfam" id="PF23571"/>
    </source>
</evidence>
<dbReference type="GO" id="GO:0016881">
    <property type="term" value="F:acid-amino acid ligase activity"/>
    <property type="evidence" value="ECO:0007669"/>
    <property type="project" value="TreeGrafter"/>
</dbReference>
<dbReference type="Pfam" id="PF23571">
    <property type="entry name" value="GH3_M"/>
    <property type="match status" value="1"/>
</dbReference>
<dbReference type="Pfam" id="PF23572">
    <property type="entry name" value="GH3_C"/>
    <property type="match status" value="1"/>
</dbReference>
<feature type="domain" description="GH3 C-terminal" evidence="3">
    <location>
        <begin position="338"/>
        <end position="450"/>
    </location>
</feature>
<protein>
    <submittedName>
        <fullName evidence="4">GH3 domain-containing protein</fullName>
    </submittedName>
</protein>
<keyword evidence="1" id="KW-0732">Signal</keyword>
<name>A0A6A4WCA0_AMPAM</name>
<dbReference type="EMBL" id="VIIS01000925">
    <property type="protein sequence ID" value="KAF0303623.1"/>
    <property type="molecule type" value="Genomic_DNA"/>
</dbReference>
<gene>
    <name evidence="4" type="primary">Ghdc_6</name>
    <name evidence="4" type="ORF">FJT64_002854</name>
</gene>
<dbReference type="InterPro" id="IPR004993">
    <property type="entry name" value="GH3"/>
</dbReference>
<dbReference type="PANTHER" id="PTHR31901">
    <property type="entry name" value="GH3 DOMAIN-CONTAINING PROTEIN"/>
    <property type="match status" value="1"/>
</dbReference>
<comment type="caution">
    <text evidence="4">The sequence shown here is derived from an EMBL/GenBank/DDBJ whole genome shotgun (WGS) entry which is preliminary data.</text>
</comment>
<dbReference type="AlphaFoldDB" id="A0A6A4WCA0"/>
<dbReference type="GO" id="GO:0005737">
    <property type="term" value="C:cytoplasm"/>
    <property type="evidence" value="ECO:0007669"/>
    <property type="project" value="TreeGrafter"/>
</dbReference>
<dbReference type="Pfam" id="PF03321">
    <property type="entry name" value="GH3"/>
    <property type="match status" value="1"/>
</dbReference>
<dbReference type="PANTHER" id="PTHR31901:SF9">
    <property type="entry name" value="GH3 DOMAIN-CONTAINING PROTEIN"/>
    <property type="match status" value="1"/>
</dbReference>
<evidence type="ECO:0000313" key="5">
    <source>
        <dbReference type="Proteomes" id="UP000440578"/>
    </source>
</evidence>
<dbReference type="InterPro" id="IPR055377">
    <property type="entry name" value="GH3_M"/>
</dbReference>
<feature type="signal peptide" evidence="1">
    <location>
        <begin position="1"/>
        <end position="21"/>
    </location>
</feature>
<feature type="chain" id="PRO_5025488257" evidence="1">
    <location>
        <begin position="22"/>
        <end position="462"/>
    </location>
</feature>
<organism evidence="4 5">
    <name type="scientific">Amphibalanus amphitrite</name>
    <name type="common">Striped barnacle</name>
    <name type="synonym">Balanus amphitrite</name>
    <dbReference type="NCBI Taxonomy" id="1232801"/>
    <lineage>
        <taxon>Eukaryota</taxon>
        <taxon>Metazoa</taxon>
        <taxon>Ecdysozoa</taxon>
        <taxon>Arthropoda</taxon>
        <taxon>Crustacea</taxon>
        <taxon>Multicrustacea</taxon>
        <taxon>Cirripedia</taxon>
        <taxon>Thoracica</taxon>
        <taxon>Thoracicalcarea</taxon>
        <taxon>Balanomorpha</taxon>
        <taxon>Balanoidea</taxon>
        <taxon>Balanidae</taxon>
        <taxon>Amphibalaninae</taxon>
        <taxon>Amphibalanus</taxon>
    </lineage>
</organism>
<proteinExistence type="predicted"/>
<evidence type="ECO:0000259" key="3">
    <source>
        <dbReference type="Pfam" id="PF23572"/>
    </source>
</evidence>
<accession>A0A6A4WCA0</accession>
<dbReference type="OrthoDB" id="10261911at2759"/>
<evidence type="ECO:0000256" key="1">
    <source>
        <dbReference type="SAM" id="SignalP"/>
    </source>
</evidence>
<feature type="domain" description="GH3 middle" evidence="2">
    <location>
        <begin position="247"/>
        <end position="317"/>
    </location>
</feature>
<evidence type="ECO:0000313" key="4">
    <source>
        <dbReference type="EMBL" id="KAF0303623.1"/>
    </source>
</evidence>
<dbReference type="InterPro" id="IPR055378">
    <property type="entry name" value="GH3_C"/>
</dbReference>
<keyword evidence="5" id="KW-1185">Reference proteome</keyword>
<reference evidence="4 5" key="1">
    <citation type="submission" date="2019-07" db="EMBL/GenBank/DDBJ databases">
        <title>Draft genome assembly of a fouling barnacle, Amphibalanus amphitrite (Darwin, 1854): The first reference genome for Thecostraca.</title>
        <authorList>
            <person name="Kim W."/>
        </authorList>
    </citation>
    <scope>NUCLEOTIDE SEQUENCE [LARGE SCALE GENOMIC DNA]</scope>
    <source>
        <strain evidence="4">SNU_AA5</strain>
        <tissue evidence="4">Soma without cirri and trophi</tissue>
    </source>
</reference>
<sequence length="462" mass="51891">MMLLWLLNGILLGAISLLALACIQISSVRKSPYHTFASMVKQYATQKLLAFVARYMRRRFDRDTKHFMKKDGREHTQFLYSSPPAANDIPAEPAAVYVHLLFGLRDRELGAIEANFASFVYSVFSALERDWQRLARDLAAGRLGKDVEVPDSVRTACDAALSPEPARAAELREIFESEDAFRDGRLARRVWPHLNFITTVTSGAMQLYAARLQRRYTGQVPLYSALYAATEGLLGVNLWPEESQPRYVLHPRAMLFEFGETAGTDGDKILLASELEVGGEYELIVTNRSGMFRFRMGDVVRVVDFYNGAPIVEFLYRKGQLLDVHSEKMSEAAFFGALRSAADGWSSTLVDYTTAESVLLAGAADNPPHYVVLLELNGAPLTDDERQKVDESLCAHHEVYRSFRCQGGHRDLPRWCASDRAAFERLRQHVLANSDTSALQFKVPRVLRTESLLQLMLEGATP</sequence>
<dbReference type="Proteomes" id="UP000440578">
    <property type="component" value="Unassembled WGS sequence"/>
</dbReference>